<dbReference type="PANTHER" id="PTHR37984:SF5">
    <property type="entry name" value="PROTEIN NYNRIN-LIKE"/>
    <property type="match status" value="1"/>
</dbReference>
<dbReference type="GO" id="GO:0003964">
    <property type="term" value="F:RNA-directed DNA polymerase activity"/>
    <property type="evidence" value="ECO:0007669"/>
    <property type="project" value="UniProtKB-KW"/>
</dbReference>
<dbReference type="InterPro" id="IPR000477">
    <property type="entry name" value="RT_dom"/>
</dbReference>
<reference evidence="11" key="2">
    <citation type="submission" date="2022-01" db="EMBL/GenBank/DDBJ databases">
        <authorList>
            <person name="Yamashiro T."/>
            <person name="Shiraishi A."/>
            <person name="Satake H."/>
            <person name="Nakayama K."/>
        </authorList>
    </citation>
    <scope>NUCLEOTIDE SEQUENCE</scope>
</reference>
<evidence type="ECO:0000259" key="8">
    <source>
        <dbReference type="Pfam" id="PF00078"/>
    </source>
</evidence>
<evidence type="ECO:0000256" key="2">
    <source>
        <dbReference type="ARBA" id="ARBA00022695"/>
    </source>
</evidence>
<feature type="region of interest" description="Disordered" evidence="7">
    <location>
        <begin position="441"/>
        <end position="460"/>
    </location>
</feature>
<accession>A0ABQ4X3U3</accession>
<proteinExistence type="predicted"/>
<dbReference type="SUPFAM" id="SSF56672">
    <property type="entry name" value="DNA/RNA polymerases"/>
    <property type="match status" value="1"/>
</dbReference>
<evidence type="ECO:0000313" key="12">
    <source>
        <dbReference type="Proteomes" id="UP001151760"/>
    </source>
</evidence>
<dbReference type="InterPro" id="IPR021109">
    <property type="entry name" value="Peptidase_aspartic_dom_sf"/>
</dbReference>
<dbReference type="CDD" id="cd09274">
    <property type="entry name" value="RNase_HI_RT_Ty3"/>
    <property type="match status" value="1"/>
</dbReference>
<evidence type="ECO:0000259" key="9">
    <source>
        <dbReference type="Pfam" id="PF03732"/>
    </source>
</evidence>
<dbReference type="Gene3D" id="3.10.20.370">
    <property type="match status" value="1"/>
</dbReference>
<feature type="domain" description="Reverse transcriptase" evidence="8">
    <location>
        <begin position="973"/>
        <end position="1039"/>
    </location>
</feature>
<feature type="domain" description="Reverse transcriptase RNase H-like" evidence="10">
    <location>
        <begin position="1097"/>
        <end position="1200"/>
    </location>
</feature>
<keyword evidence="6 11" id="KW-0695">RNA-directed DNA polymerase</keyword>
<dbReference type="Gene3D" id="2.40.70.10">
    <property type="entry name" value="Acid Proteases"/>
    <property type="match status" value="1"/>
</dbReference>
<dbReference type="Pfam" id="PF03732">
    <property type="entry name" value="Retrotrans_gag"/>
    <property type="match status" value="1"/>
</dbReference>
<keyword evidence="1" id="KW-0808">Transferase</keyword>
<evidence type="ECO:0000256" key="5">
    <source>
        <dbReference type="ARBA" id="ARBA00022801"/>
    </source>
</evidence>
<organism evidence="11 12">
    <name type="scientific">Tanacetum coccineum</name>
    <dbReference type="NCBI Taxonomy" id="301880"/>
    <lineage>
        <taxon>Eukaryota</taxon>
        <taxon>Viridiplantae</taxon>
        <taxon>Streptophyta</taxon>
        <taxon>Embryophyta</taxon>
        <taxon>Tracheophyta</taxon>
        <taxon>Spermatophyta</taxon>
        <taxon>Magnoliopsida</taxon>
        <taxon>eudicotyledons</taxon>
        <taxon>Gunneridae</taxon>
        <taxon>Pentapetalae</taxon>
        <taxon>asterids</taxon>
        <taxon>campanulids</taxon>
        <taxon>Asterales</taxon>
        <taxon>Asteraceae</taxon>
        <taxon>Asteroideae</taxon>
        <taxon>Anthemideae</taxon>
        <taxon>Anthemidinae</taxon>
        <taxon>Tanacetum</taxon>
    </lineage>
</organism>
<dbReference type="Pfam" id="PF17917">
    <property type="entry name" value="RT_RNaseH"/>
    <property type="match status" value="1"/>
</dbReference>
<feature type="domain" description="Retrotransposon gag" evidence="9">
    <location>
        <begin position="83"/>
        <end position="176"/>
    </location>
</feature>
<evidence type="ECO:0000256" key="6">
    <source>
        <dbReference type="ARBA" id="ARBA00022918"/>
    </source>
</evidence>
<keyword evidence="5" id="KW-0378">Hydrolase</keyword>
<dbReference type="CDD" id="cd01647">
    <property type="entry name" value="RT_LTR"/>
    <property type="match status" value="1"/>
</dbReference>
<dbReference type="InterPro" id="IPR041373">
    <property type="entry name" value="RT_RNaseH"/>
</dbReference>
<evidence type="ECO:0000259" key="10">
    <source>
        <dbReference type="Pfam" id="PF17917"/>
    </source>
</evidence>
<name>A0ABQ4X3U3_9ASTR</name>
<dbReference type="InterPro" id="IPR005162">
    <property type="entry name" value="Retrotrans_gag_dom"/>
</dbReference>
<dbReference type="Gene3D" id="3.10.10.10">
    <property type="entry name" value="HIV Type 1 Reverse Transcriptase, subunit A, domain 1"/>
    <property type="match status" value="1"/>
</dbReference>
<keyword evidence="4" id="KW-0255">Endonuclease</keyword>
<evidence type="ECO:0000256" key="3">
    <source>
        <dbReference type="ARBA" id="ARBA00022722"/>
    </source>
</evidence>
<dbReference type="InterPro" id="IPR050951">
    <property type="entry name" value="Retrovirus_Pol_polyprotein"/>
</dbReference>
<evidence type="ECO:0000256" key="7">
    <source>
        <dbReference type="SAM" id="MobiDB-lite"/>
    </source>
</evidence>
<evidence type="ECO:0000256" key="1">
    <source>
        <dbReference type="ARBA" id="ARBA00022679"/>
    </source>
</evidence>
<dbReference type="Proteomes" id="UP001151760">
    <property type="component" value="Unassembled WGS sequence"/>
</dbReference>
<evidence type="ECO:0000313" key="11">
    <source>
        <dbReference type="EMBL" id="GJS59733.1"/>
    </source>
</evidence>
<dbReference type="CDD" id="cd00303">
    <property type="entry name" value="retropepsin_like"/>
    <property type="match status" value="1"/>
</dbReference>
<keyword evidence="2" id="KW-0548">Nucleotidyltransferase</keyword>
<dbReference type="InterPro" id="IPR043502">
    <property type="entry name" value="DNA/RNA_pol_sf"/>
</dbReference>
<keyword evidence="12" id="KW-1185">Reference proteome</keyword>
<dbReference type="Pfam" id="PF00078">
    <property type="entry name" value="RVT_1"/>
    <property type="match status" value="1"/>
</dbReference>
<comment type="caution">
    <text evidence="11">The sequence shown here is derived from an EMBL/GenBank/DDBJ whole genome shotgun (WGS) entry which is preliminary data.</text>
</comment>
<keyword evidence="3" id="KW-0540">Nuclease</keyword>
<protein>
    <submittedName>
        <fullName evidence="11">Reverse transcriptase domain-containing protein</fullName>
    </submittedName>
</protein>
<dbReference type="EMBL" id="BQNB010009170">
    <property type="protein sequence ID" value="GJS59733.1"/>
    <property type="molecule type" value="Genomic_DNA"/>
</dbReference>
<dbReference type="PANTHER" id="PTHR37984">
    <property type="entry name" value="PROTEIN CBG26694"/>
    <property type="match status" value="1"/>
</dbReference>
<feature type="compositionally biased region" description="Basic and acidic residues" evidence="7">
    <location>
        <begin position="446"/>
        <end position="455"/>
    </location>
</feature>
<gene>
    <name evidence="11" type="ORF">Tco_0654517</name>
</gene>
<evidence type="ECO:0000256" key="4">
    <source>
        <dbReference type="ARBA" id="ARBA00022759"/>
    </source>
</evidence>
<sequence length="1327" mass="150749">MADQRIMAELLRAPTEGYAEAIVVPPIPAEHFELKNSLINLVTSKQFFGFEKEDPNAHIRYFNKITSTLKYKDVPETSIKLMLFPFSIDGPARIWLDKEPSRSILTWDDLVSKFINHFFPPSKTTNLRNEILNFQQRFDEIFYEAWDRFKDLLRACPHHGFTELHQLDTFYNSLNPSDQDSLNSAAGGNLLERSAQDVLKIIENKSKVRNSRNKPIVSQVKASNVDSSEIASAVASAVTSAMTAMFKQHQCPATDGNTFLGYQDNIQGYVSAAAVNYNQGNTGYRPQSVANQFRPPGFAQPNVQNQGFNQNRGNNFNQGNHNYQAPPQVGPSNDLSSYMKTNDVNMKIMQNQITNMRTELKKEMDNTLTRQNNAFKNELKNELTNDIKNMMSSFFQMNTASSSGSGSLPSNTIANPRGDLKAITTRSGIYYDGPPIRPPFSPLPKVVEREPEVTKDTVQPSTENIQPPVVQIQAPFDEPVVAPKPKPFIPYPSRANKQKLREKDDNLASKFVEIFRELHFELSFADALLHMPKFASMFKSLLNNKEKLFDLAKTPVNENCSAVILKKLPEKLGDPGKFLIPCDFPEIVECLALADLGASINLMPLSIWKKLLLPELTPTRMILELVDRSTTSLSGIAEDVFVKVGKFHFLADFVVVDYVVDPRVPLILTRPFLRTTRALIDVYGEELTLRVDDEAITFKVGQTSRYSYNNAKSVNRIDVIDVSCEEYAQEVLGFSDSSKSGNPTSSLNPILSTSFPSLTPFEGSDFILEEIEACLTNDSIPPGIDDADFDPEGDLLLLEKLLNDDPSSPLPLKELHFEEIKMIKSSIDDPPELELKDLPSHLEYAFLEGTDKLPVIISKELKDEEKAALLKVLKSHKRAIAWKISDIKGIDPSFCTHKILMEDDFKPAIQHQRRVNPKIHEVIKKEVIKLLDARLIYPISDSPWVSPVHSVPKKGGMTVVENEDNELIPTRLVTRWRVCIDYRKLNDATRKDHFPLPFMDQMFERLARNEYYYFLDGFSGYFQILIDPQDQEKTTFTCPYGTFAYRRHKISKSGIEVDKAKVDVIAKLPHPNSVKGVRTFNILKKKLTEAPILVAPDWDLPFEIMCDASDYAVGAVLGQRKTKHFQPIHYASKTMMDAQAHYTTTEKELLSVVYAFEKFRPYLVLSKTIVYTDHSALKYLLAKQDAKPRLLWWILLLQEFDVIIHDKKGAENLTADHLSRLENPHQGDLENKEINETFPLETLRMISFCGYSSTPWFADIANYHAGNFIVKRMSSQQKKRLFKDVKHYFWDDPYLFRICADQMIRRCVHCQEAVDILTACLNGPQGT</sequence>
<reference evidence="11" key="1">
    <citation type="journal article" date="2022" name="Int. J. Mol. Sci.">
        <title>Draft Genome of Tanacetum Coccineum: Genomic Comparison of Closely Related Tanacetum-Family Plants.</title>
        <authorList>
            <person name="Yamashiro T."/>
            <person name="Shiraishi A."/>
            <person name="Nakayama K."/>
            <person name="Satake H."/>
        </authorList>
    </citation>
    <scope>NUCLEOTIDE SEQUENCE</scope>
</reference>